<dbReference type="OrthoDB" id="2912053at2"/>
<dbReference type="RefSeq" id="WP_139234758.1">
    <property type="nucleotide sequence ID" value="NZ_FPBV01000023.1"/>
</dbReference>
<protein>
    <submittedName>
        <fullName evidence="1">Uncharacterized protein</fullName>
    </submittedName>
</protein>
<dbReference type="EMBL" id="FPBV01000023">
    <property type="protein sequence ID" value="SFV03958.1"/>
    <property type="molecule type" value="Genomic_DNA"/>
</dbReference>
<evidence type="ECO:0000313" key="1">
    <source>
        <dbReference type="EMBL" id="SFV03958.1"/>
    </source>
</evidence>
<reference evidence="2" key="1">
    <citation type="submission" date="2016-10" db="EMBL/GenBank/DDBJ databases">
        <authorList>
            <person name="Varghese N."/>
        </authorList>
    </citation>
    <scope>NUCLEOTIDE SEQUENCE [LARGE SCALE GENOMIC DNA]</scope>
    <source>
        <strain evidence="2">DSM 17980</strain>
    </source>
</reference>
<proteinExistence type="predicted"/>
<accession>A0A1I7L2V1</accession>
<evidence type="ECO:0000313" key="2">
    <source>
        <dbReference type="Proteomes" id="UP000183508"/>
    </source>
</evidence>
<name>A0A1I7L2V1_9BACL</name>
<sequence length="281" mass="32331">MARRTVDLPDDLSEELERMSNDLRISQVGLLTIAGYSLVARYKTHGPTLFETSQSNVDDRVTLVESGITEENIQYVKDHIEEFGRITLVKVFGVKAVPKQYHVPTVDGQHTWYTDYRLILANDKGREWWFAGCACGYGGEGVRGTHQILTLLNIPFPFVRLAEEDRIMFEPYQDHTIRVAVSRLGSSLERQPIAQYELTFESAGDLYRFKEIAENLGYVNELITPGREHDDRWAYIRDIEIARYSDVDTGALKRWFTESLGFIVKHRLRGTLRVINDSDRP</sequence>
<dbReference type="AlphaFoldDB" id="A0A1I7L2V1"/>
<keyword evidence="2" id="KW-1185">Reference proteome</keyword>
<dbReference type="Proteomes" id="UP000183508">
    <property type="component" value="Unassembled WGS sequence"/>
</dbReference>
<gene>
    <name evidence="1" type="ORF">SAMN05421543_12365</name>
</gene>
<organism evidence="1 2">
    <name type="scientific">Alicyclobacillus macrosporangiidus</name>
    <dbReference type="NCBI Taxonomy" id="392015"/>
    <lineage>
        <taxon>Bacteria</taxon>
        <taxon>Bacillati</taxon>
        <taxon>Bacillota</taxon>
        <taxon>Bacilli</taxon>
        <taxon>Bacillales</taxon>
        <taxon>Alicyclobacillaceae</taxon>
        <taxon>Alicyclobacillus</taxon>
    </lineage>
</organism>